<dbReference type="PANTHER" id="PTHR42718">
    <property type="entry name" value="MAJOR FACILITATOR SUPERFAMILY MULTIDRUG TRANSPORTER MFSC"/>
    <property type="match status" value="1"/>
</dbReference>
<evidence type="ECO:0000256" key="4">
    <source>
        <dbReference type="ARBA" id="ARBA00022692"/>
    </source>
</evidence>
<feature type="domain" description="Major facilitator superfamily (MFS) profile" evidence="8">
    <location>
        <begin position="18"/>
        <end position="475"/>
    </location>
</feature>
<feature type="transmembrane region" description="Helical" evidence="7">
    <location>
        <begin position="203"/>
        <end position="223"/>
    </location>
</feature>
<dbReference type="NCBIfam" id="TIGR00711">
    <property type="entry name" value="efflux_EmrB"/>
    <property type="match status" value="1"/>
</dbReference>
<dbReference type="GO" id="GO:0022857">
    <property type="term" value="F:transmembrane transporter activity"/>
    <property type="evidence" value="ECO:0007669"/>
    <property type="project" value="InterPro"/>
</dbReference>
<evidence type="ECO:0000256" key="7">
    <source>
        <dbReference type="SAM" id="Phobius"/>
    </source>
</evidence>
<evidence type="ECO:0000313" key="9">
    <source>
        <dbReference type="EMBL" id="OPA81172.1"/>
    </source>
</evidence>
<dbReference type="AlphaFoldDB" id="A0A1T2XMY2"/>
<feature type="transmembrane region" description="Helical" evidence="7">
    <location>
        <begin position="229"/>
        <end position="249"/>
    </location>
</feature>
<gene>
    <name evidence="9" type="ORF">BVG16_02240</name>
</gene>
<proteinExistence type="predicted"/>
<keyword evidence="6 7" id="KW-0472">Membrane</keyword>
<comment type="subcellular location">
    <subcellularLocation>
        <location evidence="1">Cell membrane</location>
        <topology evidence="1">Multi-pass membrane protein</topology>
    </subcellularLocation>
</comment>
<feature type="transmembrane region" description="Helical" evidence="7">
    <location>
        <begin position="400"/>
        <end position="421"/>
    </location>
</feature>
<reference evidence="9 10" key="1">
    <citation type="submission" date="2017-01" db="EMBL/GenBank/DDBJ databases">
        <title>Genome analysis of Paenibacillus selenitrireducens ES3-24.</title>
        <authorList>
            <person name="Xu D."/>
            <person name="Yao R."/>
            <person name="Zheng S."/>
        </authorList>
    </citation>
    <scope>NUCLEOTIDE SEQUENCE [LARGE SCALE GENOMIC DNA]</scope>
    <source>
        <strain evidence="9 10">ES3-24</strain>
    </source>
</reference>
<evidence type="ECO:0000259" key="8">
    <source>
        <dbReference type="PROSITE" id="PS50850"/>
    </source>
</evidence>
<comment type="caution">
    <text evidence="9">The sequence shown here is derived from an EMBL/GenBank/DDBJ whole genome shotgun (WGS) entry which is preliminary data.</text>
</comment>
<dbReference type="InterPro" id="IPR011701">
    <property type="entry name" value="MFS"/>
</dbReference>
<evidence type="ECO:0000256" key="5">
    <source>
        <dbReference type="ARBA" id="ARBA00022989"/>
    </source>
</evidence>
<feature type="transmembrane region" description="Helical" evidence="7">
    <location>
        <begin position="114"/>
        <end position="134"/>
    </location>
</feature>
<sequence length="476" mass="51308">MSSTAETQQTKVLKTTPILISFLIAGFIGLFSETALNMALGDLIQVFSISSSTVQWLTTGYLLTLGILVPVSGLLLQWFSTRQIFIVSLIFSIIGTLVAALAPSFEVLMFSRVIQAIGTGLLLPLMFNSILLIFPINKRGATMGLIGLVIMFAPAVGPSISGLILEKLTWHWIFWVCIPFLILALVSGILYMQNVSTITKPKIDILSIILSSIGFGGIVYGFSSAGENGWGSTIVITMIIIGLAALTLFSLRQLKMDEPMLDLRVLKYPMFTLGLLAVFICFTVIMSTMILLPLYLQTGLALTAFSAGIVLLPGGVLNGLMSPITGRIFDKFGPRGLVIPGFAIMLIMLWIMSNVTIETPVSMVIVMHSILFIGVSMVLMPAQTNGLNQLPKNLYPDGTALMNTLQQMSGAIGTAVAITIMSASQKRYMSNITDQSDPSSIGASLTAGVQDSFIFTLIIAMVGLMISFFIKSSRVK</sequence>
<dbReference type="GO" id="GO:0005886">
    <property type="term" value="C:plasma membrane"/>
    <property type="evidence" value="ECO:0007669"/>
    <property type="project" value="UniProtKB-SubCell"/>
</dbReference>
<feature type="transmembrane region" description="Helical" evidence="7">
    <location>
        <begin position="172"/>
        <end position="191"/>
    </location>
</feature>
<dbReference type="PROSITE" id="PS50850">
    <property type="entry name" value="MFS"/>
    <property type="match status" value="1"/>
</dbReference>
<keyword evidence="5 7" id="KW-1133">Transmembrane helix</keyword>
<keyword evidence="3" id="KW-1003">Cell membrane</keyword>
<protein>
    <submittedName>
        <fullName evidence="9">MFS transporter</fullName>
    </submittedName>
</protein>
<dbReference type="InterPro" id="IPR020846">
    <property type="entry name" value="MFS_dom"/>
</dbReference>
<name>A0A1T2XMY2_9BACL</name>
<feature type="transmembrane region" description="Helical" evidence="7">
    <location>
        <begin position="83"/>
        <end position="102"/>
    </location>
</feature>
<keyword evidence="4 7" id="KW-0812">Transmembrane</keyword>
<evidence type="ECO:0000256" key="3">
    <source>
        <dbReference type="ARBA" id="ARBA00022475"/>
    </source>
</evidence>
<dbReference type="Proteomes" id="UP000190188">
    <property type="component" value="Unassembled WGS sequence"/>
</dbReference>
<dbReference type="OrthoDB" id="9816041at2"/>
<dbReference type="InterPro" id="IPR004638">
    <property type="entry name" value="EmrB-like"/>
</dbReference>
<dbReference type="STRING" id="1324314.BVG16_02240"/>
<evidence type="ECO:0000256" key="1">
    <source>
        <dbReference type="ARBA" id="ARBA00004651"/>
    </source>
</evidence>
<accession>A0A1T2XMY2</accession>
<dbReference type="Pfam" id="PF07690">
    <property type="entry name" value="MFS_1"/>
    <property type="match status" value="1"/>
</dbReference>
<organism evidence="9 10">
    <name type="scientific">Paenibacillus selenitireducens</name>
    <dbReference type="NCBI Taxonomy" id="1324314"/>
    <lineage>
        <taxon>Bacteria</taxon>
        <taxon>Bacillati</taxon>
        <taxon>Bacillota</taxon>
        <taxon>Bacilli</taxon>
        <taxon>Bacillales</taxon>
        <taxon>Paenibacillaceae</taxon>
        <taxon>Paenibacillus</taxon>
    </lineage>
</organism>
<feature type="transmembrane region" description="Helical" evidence="7">
    <location>
        <begin position="332"/>
        <end position="353"/>
    </location>
</feature>
<dbReference type="RefSeq" id="WP_078496898.1">
    <property type="nucleotide sequence ID" value="NZ_MSZX01000001.1"/>
</dbReference>
<dbReference type="Gene3D" id="1.20.1250.20">
    <property type="entry name" value="MFS general substrate transporter like domains"/>
    <property type="match status" value="1"/>
</dbReference>
<evidence type="ECO:0000256" key="6">
    <source>
        <dbReference type="ARBA" id="ARBA00023136"/>
    </source>
</evidence>
<dbReference type="CDD" id="cd17503">
    <property type="entry name" value="MFS_LmrB_MDR_like"/>
    <property type="match status" value="1"/>
</dbReference>
<dbReference type="SUPFAM" id="SSF103473">
    <property type="entry name" value="MFS general substrate transporter"/>
    <property type="match status" value="1"/>
</dbReference>
<dbReference type="PANTHER" id="PTHR42718:SF43">
    <property type="entry name" value="LINCOMYCIN RESISTANCE PROTEIN LMRB"/>
    <property type="match status" value="1"/>
</dbReference>
<feature type="transmembrane region" description="Helical" evidence="7">
    <location>
        <begin position="359"/>
        <end position="379"/>
    </location>
</feature>
<keyword evidence="2" id="KW-0813">Transport</keyword>
<feature type="transmembrane region" description="Helical" evidence="7">
    <location>
        <begin position="141"/>
        <end position="160"/>
    </location>
</feature>
<feature type="transmembrane region" description="Helical" evidence="7">
    <location>
        <begin position="452"/>
        <end position="470"/>
    </location>
</feature>
<feature type="transmembrane region" description="Helical" evidence="7">
    <location>
        <begin position="270"/>
        <end position="294"/>
    </location>
</feature>
<feature type="transmembrane region" description="Helical" evidence="7">
    <location>
        <begin position="56"/>
        <end position="76"/>
    </location>
</feature>
<evidence type="ECO:0000256" key="2">
    <source>
        <dbReference type="ARBA" id="ARBA00022448"/>
    </source>
</evidence>
<feature type="transmembrane region" description="Helical" evidence="7">
    <location>
        <begin position="300"/>
        <end position="320"/>
    </location>
</feature>
<dbReference type="Gene3D" id="1.20.1720.10">
    <property type="entry name" value="Multidrug resistance protein D"/>
    <property type="match status" value="1"/>
</dbReference>
<keyword evidence="10" id="KW-1185">Reference proteome</keyword>
<dbReference type="EMBL" id="MSZX01000001">
    <property type="protein sequence ID" value="OPA81172.1"/>
    <property type="molecule type" value="Genomic_DNA"/>
</dbReference>
<feature type="transmembrane region" description="Helical" evidence="7">
    <location>
        <begin position="12"/>
        <end position="36"/>
    </location>
</feature>
<evidence type="ECO:0000313" key="10">
    <source>
        <dbReference type="Proteomes" id="UP000190188"/>
    </source>
</evidence>
<dbReference type="InterPro" id="IPR036259">
    <property type="entry name" value="MFS_trans_sf"/>
</dbReference>
<dbReference type="PRINTS" id="PR01036">
    <property type="entry name" value="TCRTETB"/>
</dbReference>